<keyword evidence="3" id="KW-0436">Ligase</keyword>
<name>A0A2H5XFI3_9BACT</name>
<evidence type="ECO:0000256" key="1">
    <source>
        <dbReference type="SAM" id="MobiDB-lite"/>
    </source>
</evidence>
<dbReference type="PANTHER" id="PTHR44119:SF4">
    <property type="entry name" value="AEROBIC COBALTOCHELATASE SUBUNIT COBN"/>
    <property type="match status" value="1"/>
</dbReference>
<reference evidence="4" key="1">
    <citation type="submission" date="2017-09" db="EMBL/GenBank/DDBJ databases">
        <title>Metaegenomics of thermophilic ammonia-oxidizing enrichment culture.</title>
        <authorList>
            <person name="Kato S."/>
            <person name="Suzuki K."/>
        </authorList>
    </citation>
    <scope>NUCLEOTIDE SEQUENCE [LARGE SCALE GENOMIC DNA]</scope>
</reference>
<evidence type="ECO:0000313" key="3">
    <source>
        <dbReference type="EMBL" id="GBC99936.1"/>
    </source>
</evidence>
<accession>A0A2H5XFI3</accession>
<evidence type="ECO:0000313" key="4">
    <source>
        <dbReference type="Proteomes" id="UP000236173"/>
    </source>
</evidence>
<gene>
    <name evidence="3" type="primary">cobN</name>
    <name evidence="3" type="ORF">HRbin17_02469</name>
</gene>
<comment type="caution">
    <text evidence="3">The sequence shown here is derived from an EMBL/GenBank/DDBJ whole genome shotgun (WGS) entry which is preliminary data.</text>
</comment>
<dbReference type="EC" id="6.6.1.2" evidence="3"/>
<organism evidence="3 4">
    <name type="scientific">Candidatus Fervidibacter japonicus</name>
    <dbReference type="NCBI Taxonomy" id="2035412"/>
    <lineage>
        <taxon>Bacteria</taxon>
        <taxon>Candidatus Fervidibacterota</taxon>
        <taxon>Candidatus Fervidibacter</taxon>
    </lineage>
</organism>
<dbReference type="Proteomes" id="UP000236173">
    <property type="component" value="Unassembled WGS sequence"/>
</dbReference>
<sequence>MRGKILFFLTLTIFAFSVQNYRAHSYQVGEQKSLPVALIGLLDWQELSLRRAMKETPFKVDILDPTKPTDLSRYKFVLLERGILRSIVQWREQMVTAHSQGTKFIALIPSAPESIGGLSVEKPDESLDGYFNQPSIENMKRFLGYAAVKLVGEGGEFLPPIKAPENAIYHPDAPQLFADLKSYTEWRNFDGNKPNIAIVFTEASYFSGNTEVVDELIRQLEKHANVVATYGRLPGDFEPDAIIALQPHGNVRRMLDKVSAPILQGVQLMDMGFEEWSTGTGIKGGTTMAIWVMQPELQGHIEPIVVAYRERTPEGFKMKPIPERISKLAQRALGWAKLKRKPNGEKRVAIIHYAMGAAYLDVPKSLWKLLNAMKEQGYSVDLPESESHLLEMLKSARYPERLDDQQILSRFAHSPHFVGVDADRYKQWFNSLPEKVRSQVVKWWGDPPGNLMVYGGKIWIPCLTLGNVAILPLPPRADPNREDALYHSLDVPPTHLYLAFYWWLKNGWQSDALIHFGTHGTLEFTPLKQAGLSETDFPDLLLFDLPNIYPYMVNNPIEAITARRRGYAVTVSHDIPPIRKTKLTPPLQRLAKFLEGYKQAETESLKAEYRRQIAQLLKPMVKTLPVSLQPPPKLDDEYLERLSDWLHELQHQEAPVGLHVFGEKPDKERVRTAVTAAFRNTLYQHLTKIHSQISEVSIALSGNEATSMAELIIDKIVDGQPVERVALEFNLGGSEETMSLLRRVSLMVERMRQSDELGALLNALQGQLPPSKVGGEPIRNLETLPTGNQIHGLDPDSIPSRAAWELGKRLANQFLASYFQKHGQYPRRVGFVLFGSETIRHQGVMESQILWLLGVEPIWDEGERVVGLKLIPYQQLQRPRIDVVVTVTGQYRDIFGDVLKRLQAAVELAARDEEAAENFVKATAEELQKILKDAGHENKEAQERALLRIFAPPAGVYSSIEQAALSTTDTKKLAEVYIERVGFSYGQDANWGVQQKEVFEYLLRGTDVAVFSRTGRLYGLADTDHPFAWLGGLSLAVKHLAGKSPELIITNMQSNLPEQAQIESARKFLNREVLSRYLNPDWIKGMMGHGYSGAREMSNWLSNLWGWQLTAPETVDETIWRQAYEVYVRDQFNLDLPDWIQRVAPEVAKTIARRLSQAAAQGVLKISPAEYSVLLAMLEGRTIKREVGTNTARETSVTPTLSADLSLSLVNPDVAQAGLSENRGRKNFRPSPISVSPKRSTDGSMVGVKLQEINEGEMPSLPTPSMPLSLTLIGITLFAAGFRKGLLR</sequence>
<dbReference type="Pfam" id="PF02514">
    <property type="entry name" value="CobN-Mg_chel"/>
    <property type="match status" value="1"/>
</dbReference>
<dbReference type="GO" id="GO:0051116">
    <property type="term" value="F:cobaltochelatase activity"/>
    <property type="evidence" value="ECO:0007669"/>
    <property type="project" value="UniProtKB-EC"/>
</dbReference>
<dbReference type="EMBL" id="BEHT01000043">
    <property type="protein sequence ID" value="GBC99936.1"/>
    <property type="molecule type" value="Genomic_DNA"/>
</dbReference>
<evidence type="ECO:0000259" key="2">
    <source>
        <dbReference type="Pfam" id="PF02514"/>
    </source>
</evidence>
<feature type="domain" description="CobN/magnesium chelatase" evidence="2">
    <location>
        <begin position="130"/>
        <end position="1165"/>
    </location>
</feature>
<dbReference type="InterPro" id="IPR003672">
    <property type="entry name" value="CobN/Mg_chltase"/>
</dbReference>
<feature type="region of interest" description="Disordered" evidence="1">
    <location>
        <begin position="1222"/>
        <end position="1245"/>
    </location>
</feature>
<dbReference type="PANTHER" id="PTHR44119">
    <property type="entry name" value="MAGNESIUM-CHELATASE SUBUNIT CHLH, CHLOROPLASTIC"/>
    <property type="match status" value="1"/>
</dbReference>
<protein>
    <submittedName>
        <fullName evidence="3">Aerobic cobaltochelatase subunit CobN</fullName>
        <ecNumber evidence="3">6.6.1.2</ecNumber>
    </submittedName>
</protein>
<dbReference type="CDD" id="cd10150">
    <property type="entry name" value="CobN_like"/>
    <property type="match status" value="1"/>
</dbReference>
<proteinExistence type="predicted"/>